<keyword evidence="2" id="KW-1185">Reference proteome</keyword>
<dbReference type="Proteomes" id="UP000245081">
    <property type="component" value="Unassembled WGS sequence"/>
</dbReference>
<dbReference type="PANTHER" id="PTHR47017:SF1">
    <property type="entry name" value="ACYL-COA"/>
    <property type="match status" value="1"/>
</dbReference>
<sequence>MNLLVIDSIAEVSASDWDRLNHDGNPFNSHAFLLAAEGHGATTAQMGWYPHHLILKHDDRLLGALPLFARTHSFGDFSHDWSWSSAFERMGLPYYPKLVSGHPYTPTSGPRFLIAPDADHAKVRDVLLESALELTQELDASCWQALFLREEELHALKAEGLLLRRGYQFHWHNREYRDFEDFLATFSADKRKKAKRERRRVEESGLSIQELHGDEIPPQLWASIHRHYLSTFHQYGNHPAFSRDFFAEVGPALGHRMVLFLAYEGERHVATAICYRDDQTLYGRHWGADVDYHSLHFELCLYRGIDYCIRHGLQRFEPGAQGQHKLSRGFMPVDTWSAFWVRDCRMRQAIGEYLTREQHVISAYQDEMAEHAPFKSA</sequence>
<dbReference type="EMBL" id="BDOQ01000004">
    <property type="protein sequence ID" value="GBG13940.1"/>
    <property type="molecule type" value="Genomic_DNA"/>
</dbReference>
<name>A0A2R5F6R6_9PROT</name>
<comment type="caution">
    <text evidence="1">The sequence shown here is derived from an EMBL/GenBank/DDBJ whole genome shotgun (WGS) entry which is preliminary data.</text>
</comment>
<accession>A0A2R5F6R6</accession>
<proteinExistence type="predicted"/>
<reference evidence="1 2" key="1">
    <citation type="journal article" date="2018" name="Environ. Microbiol.">
        <title>Isolation and genomic characterization of Novimethylophilus kurashikiensis gen. nov. sp. nov., a new lanthanide-dependent methylotrophic species of Methylophilaceae.</title>
        <authorList>
            <person name="Lv H."/>
            <person name="Sahin N."/>
            <person name="Tani A."/>
        </authorList>
    </citation>
    <scope>NUCLEOTIDE SEQUENCE [LARGE SCALE GENOMIC DNA]</scope>
    <source>
        <strain evidence="1 2">La2-4</strain>
    </source>
</reference>
<protein>
    <recommendedName>
        <fullName evidence="3">GNAT family N-acetyltransferase</fullName>
    </recommendedName>
</protein>
<dbReference type="AlphaFoldDB" id="A0A2R5F6R6"/>
<dbReference type="OrthoDB" id="9776898at2"/>
<organism evidence="1 2">
    <name type="scientific">Novimethylophilus kurashikiensis</name>
    <dbReference type="NCBI Taxonomy" id="1825523"/>
    <lineage>
        <taxon>Bacteria</taxon>
        <taxon>Pseudomonadati</taxon>
        <taxon>Pseudomonadota</taxon>
        <taxon>Betaproteobacteria</taxon>
        <taxon>Nitrosomonadales</taxon>
        <taxon>Methylophilaceae</taxon>
        <taxon>Novimethylophilus</taxon>
    </lineage>
</organism>
<evidence type="ECO:0000313" key="2">
    <source>
        <dbReference type="Proteomes" id="UP000245081"/>
    </source>
</evidence>
<dbReference type="RefSeq" id="WP_109015149.1">
    <property type="nucleotide sequence ID" value="NZ_BDOQ01000004.1"/>
</dbReference>
<dbReference type="InterPro" id="IPR007434">
    <property type="entry name" value="FemAB-like"/>
</dbReference>
<dbReference type="Pfam" id="PF04339">
    <property type="entry name" value="FemAB_like"/>
    <property type="match status" value="1"/>
</dbReference>
<dbReference type="InterPro" id="IPR016181">
    <property type="entry name" value="Acyl_CoA_acyltransferase"/>
</dbReference>
<gene>
    <name evidence="1" type="ORF">NMK_1492</name>
</gene>
<dbReference type="PANTHER" id="PTHR47017">
    <property type="entry name" value="ACYL-COA"/>
    <property type="match status" value="1"/>
</dbReference>
<evidence type="ECO:0008006" key="3">
    <source>
        <dbReference type="Google" id="ProtNLM"/>
    </source>
</evidence>
<dbReference type="SUPFAM" id="SSF55729">
    <property type="entry name" value="Acyl-CoA N-acyltransferases (Nat)"/>
    <property type="match status" value="1"/>
</dbReference>
<evidence type="ECO:0000313" key="1">
    <source>
        <dbReference type="EMBL" id="GBG13940.1"/>
    </source>
</evidence>
<dbReference type="Gene3D" id="3.40.630.30">
    <property type="match status" value="1"/>
</dbReference>